<reference evidence="2" key="1">
    <citation type="submission" date="2023-06" db="EMBL/GenBank/DDBJ databases">
        <title>Draft genome sequence of Nocardioides sp. SOB72.</title>
        <authorList>
            <person name="Zhang G."/>
        </authorList>
    </citation>
    <scope>NUCLEOTIDE SEQUENCE</scope>
    <source>
        <strain evidence="2">SOB72</strain>
    </source>
</reference>
<sequence length="66" mass="7108">DPVDIKITVLGFGLPDDEENWSGPRGEILMFNVVPEFGAIATVVMLAAIGAVVFMSSKYTRAIPKL</sequence>
<dbReference type="RefSeq" id="WP_300963054.1">
    <property type="nucleotide sequence ID" value="NZ_JAUHJR010000183.1"/>
</dbReference>
<organism evidence="2 3">
    <name type="scientific">Nocardioides abyssi</name>
    <dbReference type="NCBI Taxonomy" id="3058370"/>
    <lineage>
        <taxon>Bacteria</taxon>
        <taxon>Bacillati</taxon>
        <taxon>Actinomycetota</taxon>
        <taxon>Actinomycetes</taxon>
        <taxon>Propionibacteriales</taxon>
        <taxon>Nocardioidaceae</taxon>
        <taxon>Nocardioides</taxon>
    </lineage>
</organism>
<gene>
    <name evidence="2" type="ORF">QWY29_20425</name>
</gene>
<protein>
    <recommendedName>
        <fullName evidence="4">PEFG-CTERM sorting domain-containing protein</fullName>
    </recommendedName>
</protein>
<evidence type="ECO:0008006" key="4">
    <source>
        <dbReference type="Google" id="ProtNLM"/>
    </source>
</evidence>
<evidence type="ECO:0000256" key="1">
    <source>
        <dbReference type="SAM" id="Phobius"/>
    </source>
</evidence>
<comment type="caution">
    <text evidence="2">The sequence shown here is derived from an EMBL/GenBank/DDBJ whole genome shotgun (WGS) entry which is preliminary data.</text>
</comment>
<evidence type="ECO:0000313" key="2">
    <source>
        <dbReference type="EMBL" id="MDN4163735.1"/>
    </source>
</evidence>
<dbReference type="EMBL" id="JAUHJR010000183">
    <property type="protein sequence ID" value="MDN4163735.1"/>
    <property type="molecule type" value="Genomic_DNA"/>
</dbReference>
<keyword evidence="3" id="KW-1185">Reference proteome</keyword>
<feature type="non-terminal residue" evidence="2">
    <location>
        <position position="1"/>
    </location>
</feature>
<keyword evidence="1" id="KW-0472">Membrane</keyword>
<feature type="transmembrane region" description="Helical" evidence="1">
    <location>
        <begin position="37"/>
        <end position="56"/>
    </location>
</feature>
<keyword evidence="1" id="KW-1133">Transmembrane helix</keyword>
<name>A0ABT8EZY0_9ACTN</name>
<keyword evidence="1" id="KW-0812">Transmembrane</keyword>
<evidence type="ECO:0000313" key="3">
    <source>
        <dbReference type="Proteomes" id="UP001168537"/>
    </source>
</evidence>
<accession>A0ABT8EZY0</accession>
<proteinExistence type="predicted"/>
<dbReference type="Proteomes" id="UP001168537">
    <property type="component" value="Unassembled WGS sequence"/>
</dbReference>